<protein>
    <recommendedName>
        <fullName evidence="3">HNH endonuclease</fullName>
    </recommendedName>
</protein>
<evidence type="ECO:0000313" key="1">
    <source>
        <dbReference type="EMBL" id="SFK59662.1"/>
    </source>
</evidence>
<reference evidence="1 2" key="1">
    <citation type="submission" date="2016-10" db="EMBL/GenBank/DDBJ databases">
        <authorList>
            <person name="de Groot N.N."/>
        </authorList>
    </citation>
    <scope>NUCLEOTIDE SEQUENCE [LARGE SCALE GENOMIC DNA]</scope>
    <source>
        <strain evidence="1 2">NE2</strain>
    </source>
</reference>
<dbReference type="EMBL" id="FOSN01000011">
    <property type="protein sequence ID" value="SFK59662.1"/>
    <property type="molecule type" value="Genomic_DNA"/>
</dbReference>
<keyword evidence="2" id="KW-1185">Reference proteome</keyword>
<proteinExistence type="predicted"/>
<evidence type="ECO:0008006" key="3">
    <source>
        <dbReference type="Google" id="ProtNLM"/>
    </source>
</evidence>
<dbReference type="AlphaFoldDB" id="A0A1I4AT04"/>
<gene>
    <name evidence="1" type="ORF">SAMN05444581_111111</name>
</gene>
<name>A0A1I4AT04_9HYPH</name>
<dbReference type="STRING" id="1612308.SAMN05444581_111111"/>
<dbReference type="Proteomes" id="UP000198755">
    <property type="component" value="Unassembled WGS sequence"/>
</dbReference>
<accession>A0A1I4AT04</accession>
<sequence length="159" mass="18726">MVLLFPVRVLLAGERRLMPIRPEYKWYYPVDWPQLSAMIRFERAKGRCETCGGPHGREIRHLGDGRWWDEDALTWRDGRGRGLPRLALAVDAVPVLRTKVVLATAHLDHDPTNNRPRNLKALCQRCHMIYDRPGHRRRRWLTLRMRKAIDDLFLGLYHG</sequence>
<organism evidence="1 2">
    <name type="scientific">Methylocapsa palsarum</name>
    <dbReference type="NCBI Taxonomy" id="1612308"/>
    <lineage>
        <taxon>Bacteria</taxon>
        <taxon>Pseudomonadati</taxon>
        <taxon>Pseudomonadota</taxon>
        <taxon>Alphaproteobacteria</taxon>
        <taxon>Hyphomicrobiales</taxon>
        <taxon>Beijerinckiaceae</taxon>
        <taxon>Methylocapsa</taxon>
    </lineage>
</organism>
<evidence type="ECO:0000313" key="2">
    <source>
        <dbReference type="Proteomes" id="UP000198755"/>
    </source>
</evidence>